<dbReference type="Pfam" id="PF18676">
    <property type="entry name" value="MBG_2"/>
    <property type="match status" value="8"/>
</dbReference>
<evidence type="ECO:0000256" key="1">
    <source>
        <dbReference type="ARBA" id="ARBA00022729"/>
    </source>
</evidence>
<dbReference type="InterPro" id="IPR028994">
    <property type="entry name" value="Integrin_alpha_N"/>
</dbReference>
<dbReference type="InterPro" id="IPR013783">
    <property type="entry name" value="Ig-like_fold"/>
</dbReference>
<dbReference type="Pfam" id="PF16640">
    <property type="entry name" value="Big_3_5"/>
    <property type="match status" value="2"/>
</dbReference>
<feature type="domain" description="Bacterial Ig-like" evidence="7">
    <location>
        <begin position="1044"/>
        <end position="1135"/>
    </location>
</feature>
<evidence type="ECO:0000259" key="7">
    <source>
        <dbReference type="Pfam" id="PF16640"/>
    </source>
</evidence>
<dbReference type="InterPro" id="IPR003644">
    <property type="entry name" value="Calx_beta"/>
</dbReference>
<dbReference type="GO" id="GO:0005509">
    <property type="term" value="F:calcium ion binding"/>
    <property type="evidence" value="ECO:0007669"/>
    <property type="project" value="InterPro"/>
</dbReference>
<evidence type="ECO:0000256" key="4">
    <source>
        <dbReference type="ARBA" id="ARBA00023180"/>
    </source>
</evidence>
<feature type="region of interest" description="Disordered" evidence="5">
    <location>
        <begin position="1"/>
        <end position="35"/>
    </location>
</feature>
<feature type="domain" description="Calx-beta" evidence="6">
    <location>
        <begin position="63"/>
        <end position="142"/>
    </location>
</feature>
<feature type="domain" description="MBG" evidence="8">
    <location>
        <begin position="1139"/>
        <end position="1216"/>
    </location>
</feature>
<keyword evidence="4" id="KW-0325">Glycoprotein</keyword>
<evidence type="ECO:0000256" key="2">
    <source>
        <dbReference type="ARBA" id="ARBA00022737"/>
    </source>
</evidence>
<dbReference type="Gene3D" id="2.60.40.10">
    <property type="entry name" value="Immunoglobulins"/>
    <property type="match status" value="4"/>
</dbReference>
<dbReference type="SMART" id="SM00191">
    <property type="entry name" value="Int_alpha"/>
    <property type="match status" value="11"/>
</dbReference>
<reference evidence="9 10" key="1">
    <citation type="submission" date="2019-08" db="EMBL/GenBank/DDBJ databases">
        <title>Deep-cultivation of Planctomycetes and their phenomic and genomic characterization uncovers novel biology.</title>
        <authorList>
            <person name="Wiegand S."/>
            <person name="Jogler M."/>
            <person name="Boedeker C."/>
            <person name="Pinto D."/>
            <person name="Vollmers J."/>
            <person name="Rivas-Marin E."/>
            <person name="Kohn T."/>
            <person name="Peeters S.H."/>
            <person name="Heuer A."/>
            <person name="Rast P."/>
            <person name="Oberbeckmann S."/>
            <person name="Bunk B."/>
            <person name="Jeske O."/>
            <person name="Meyerdierks A."/>
            <person name="Storesund J.E."/>
            <person name="Kallscheuer N."/>
            <person name="Luecker S."/>
            <person name="Lage O.M."/>
            <person name="Pohl T."/>
            <person name="Merkel B.J."/>
            <person name="Hornburger P."/>
            <person name="Mueller R.-W."/>
            <person name="Bruemmer F."/>
            <person name="Labrenz M."/>
            <person name="Spormann A.M."/>
            <person name="Op den Camp H."/>
            <person name="Overmann J."/>
            <person name="Amann R."/>
            <person name="Jetten M.S.M."/>
            <person name="Mascher T."/>
            <person name="Medema M.H."/>
            <person name="Devos D.P."/>
            <person name="Kaster A.-K."/>
            <person name="Ovreas L."/>
            <person name="Rohde M."/>
            <person name="Galperin M.Y."/>
            <person name="Jogler C."/>
        </authorList>
    </citation>
    <scope>NUCLEOTIDE SEQUENCE [LARGE SCALE GENOMIC DNA]</scope>
    <source>
        <strain evidence="9 10">OJF2</strain>
    </source>
</reference>
<keyword evidence="1" id="KW-0732">Signal</keyword>
<evidence type="ECO:0000259" key="8">
    <source>
        <dbReference type="Pfam" id="PF18676"/>
    </source>
</evidence>
<evidence type="ECO:0000313" key="10">
    <source>
        <dbReference type="Proteomes" id="UP000324233"/>
    </source>
</evidence>
<dbReference type="SUPFAM" id="SSF141072">
    <property type="entry name" value="CalX-like"/>
    <property type="match status" value="1"/>
</dbReference>
<dbReference type="KEGG" id="agv:OJF2_08010"/>
<dbReference type="Pfam" id="PF03160">
    <property type="entry name" value="Calx-beta"/>
    <property type="match status" value="1"/>
</dbReference>
<dbReference type="SUPFAM" id="SSF69318">
    <property type="entry name" value="Integrin alpha N-terminal domain"/>
    <property type="match status" value="3"/>
</dbReference>
<evidence type="ECO:0000259" key="6">
    <source>
        <dbReference type="Pfam" id="PF03160"/>
    </source>
</evidence>
<organism evidence="9 10">
    <name type="scientific">Aquisphaera giovannonii</name>
    <dbReference type="NCBI Taxonomy" id="406548"/>
    <lineage>
        <taxon>Bacteria</taxon>
        <taxon>Pseudomonadati</taxon>
        <taxon>Planctomycetota</taxon>
        <taxon>Planctomycetia</taxon>
        <taxon>Isosphaerales</taxon>
        <taxon>Isosphaeraceae</taxon>
        <taxon>Aquisphaera</taxon>
    </lineage>
</organism>
<dbReference type="InterPro" id="IPR032109">
    <property type="entry name" value="Big_3_5"/>
</dbReference>
<protein>
    <submittedName>
        <fullName evidence="9">FG-GAP repeat protein</fullName>
    </submittedName>
</protein>
<evidence type="ECO:0000313" key="9">
    <source>
        <dbReference type="EMBL" id="QEH32331.1"/>
    </source>
</evidence>
<dbReference type="Gene3D" id="3.30.160.710">
    <property type="match status" value="7"/>
</dbReference>
<dbReference type="InterPro" id="IPR038081">
    <property type="entry name" value="CalX-like_sf"/>
</dbReference>
<feature type="domain" description="MBG" evidence="8">
    <location>
        <begin position="1637"/>
        <end position="1713"/>
    </location>
</feature>
<keyword evidence="3" id="KW-0106">Calcium</keyword>
<dbReference type="InterPro" id="IPR041286">
    <property type="entry name" value="MBG_2"/>
</dbReference>
<feature type="domain" description="MBG" evidence="8">
    <location>
        <begin position="1554"/>
        <end position="1631"/>
    </location>
</feature>
<dbReference type="Pfam" id="PF01839">
    <property type="entry name" value="FG-GAP"/>
    <property type="match status" value="1"/>
</dbReference>
<dbReference type="SUPFAM" id="SSF49313">
    <property type="entry name" value="Cadherin-like"/>
    <property type="match status" value="1"/>
</dbReference>
<feature type="domain" description="MBG" evidence="8">
    <location>
        <begin position="1388"/>
        <end position="1464"/>
    </location>
</feature>
<dbReference type="InterPro" id="IPR013519">
    <property type="entry name" value="Int_alpha_beta-p"/>
</dbReference>
<dbReference type="Gene3D" id="2.130.10.130">
    <property type="entry name" value="Integrin alpha, N-terminal"/>
    <property type="match status" value="5"/>
</dbReference>
<dbReference type="EMBL" id="CP042997">
    <property type="protein sequence ID" value="QEH32331.1"/>
    <property type="molecule type" value="Genomic_DNA"/>
</dbReference>
<evidence type="ECO:0000256" key="3">
    <source>
        <dbReference type="ARBA" id="ARBA00022837"/>
    </source>
</evidence>
<dbReference type="GO" id="GO:0007154">
    <property type="term" value="P:cell communication"/>
    <property type="evidence" value="ECO:0007669"/>
    <property type="project" value="InterPro"/>
</dbReference>
<proteinExistence type="predicted"/>
<dbReference type="PANTHER" id="PTHR46580:SF2">
    <property type="entry name" value="MAM DOMAIN-CONTAINING PROTEIN"/>
    <property type="match status" value="1"/>
</dbReference>
<dbReference type="Proteomes" id="UP000324233">
    <property type="component" value="Chromosome"/>
</dbReference>
<keyword evidence="10" id="KW-1185">Reference proteome</keyword>
<dbReference type="GO" id="GO:0016020">
    <property type="term" value="C:membrane"/>
    <property type="evidence" value="ECO:0007669"/>
    <property type="project" value="InterPro"/>
</dbReference>
<feature type="domain" description="MBG" evidence="8">
    <location>
        <begin position="1720"/>
        <end position="1795"/>
    </location>
</feature>
<dbReference type="InterPro" id="IPR013517">
    <property type="entry name" value="FG-GAP"/>
</dbReference>
<feature type="domain" description="MBG" evidence="8">
    <location>
        <begin position="1471"/>
        <end position="1548"/>
    </location>
</feature>
<dbReference type="InterPro" id="IPR015919">
    <property type="entry name" value="Cadherin-like_sf"/>
</dbReference>
<accession>A0A5B9VWT3</accession>
<feature type="compositionally biased region" description="Basic residues" evidence="5">
    <location>
        <begin position="1"/>
        <end position="10"/>
    </location>
</feature>
<feature type="domain" description="MBG" evidence="8">
    <location>
        <begin position="1305"/>
        <end position="1382"/>
    </location>
</feature>
<dbReference type="RefSeq" id="WP_168221592.1">
    <property type="nucleotide sequence ID" value="NZ_CP042997.1"/>
</dbReference>
<feature type="domain" description="Bacterial Ig-like" evidence="7">
    <location>
        <begin position="2012"/>
        <end position="2092"/>
    </location>
</feature>
<name>A0A5B9VWT3_9BACT</name>
<dbReference type="PANTHER" id="PTHR46580">
    <property type="entry name" value="SENSOR KINASE-RELATED"/>
    <property type="match status" value="1"/>
</dbReference>
<dbReference type="Pfam" id="PF13517">
    <property type="entry name" value="FG-GAP_3"/>
    <property type="match status" value="5"/>
</dbReference>
<feature type="domain" description="MBG" evidence="8">
    <location>
        <begin position="1222"/>
        <end position="1299"/>
    </location>
</feature>
<sequence>MGESRRRRRVSTSLSRPVGTASPDRPGPRRRGADRRAYRTSILERLEGRLLLASSLSVGNTTFNLAAGAAGFQVTRSGDLTPTVDVGYSVTAGTAVSGTNYSSAAPTGTLHFASGQTTATIPLTILSNNFAEATRAFTVDLTGVVDAYGPSTTFSARQTFAAGKSYSAAVADVNGDGLPDIVNLNYASNTVSVLLNTTTPGATAPSFAAQQTFSTGSRPLSVAMEDVNGDGLPDIIVANGSANRVSVLLNTTTPGATAPSFAAQQTFATGTSPRRVTAADVNGDGLPDIVVANRSSANVSVLLNTTAAGATTPSFAAQQTFAVGTAPYAVAAADLNGDGKPDLVAANYNSGSVSVLLNTTAAGATTPSFAAQQTFSTGAIPQGLAIADINSDGKPDVAITNKSSKALSVLLNTTATNATTLTFAARQSFATGTAPYAVTAADLNGDGRPDLVVSNFASSSDSVLLNTTAPGATAPSFAGQQTFSVGTNPYDVAIADLNGDGLPDLVNALFSANAVSVILNTTSHAESTTAGVPSPSFPRSGTFSTGSSPYAAKAADLNGDGLPDIITANFATNSVSVLLNTGTPGASTPSFAAGQSFSTGSIPADMAVADVNGDGLPDLVVANYGTTSVSVLLNTTTPGATTLTFSANQTFAAGVRPISVAMADLNGDGRPDVLVANESAGSVSVLLNTTAAGATTPSFSARQSFAVGSIPYSVAVADVNGDGKPDIVAANDTSGSVSVLLNTTAAGATAPSFAAQQTFAAGTDSMFVAAGDVNGDGKPDLAVANRSVGSVSVLLNTTATGATTPSFAARQTFAVGSHPYAAAIADVNGDGKPDLIASNAGSASVSVLLNTTTTGSTTLNFAAQQTYGAGNFPRSVAVADLNKDGWLDILVPNMNGSAVSVLLNTPAVLGSHPAAGTIAGAPVVSSIALADANPTGAATVHFTVTFSKAVSGVAAANFILSGTSASGLSVGTPTSSDGGTTWTVPVATGGGGGTLGLTLDDRTGITDADGNILYDTTSDDGTTFTAVVGPQYTIATATTTSVVSSLSPSTYGQSVTFTATVTDPSSSGVPTGSVAFYDSTTLLGAGTSLSGSGSSATSTFTLSTLTAAGHSITAVYTATGDFLGSTSSILTQTVNAAPLTITADDQSKVYGANLPTLTASYSGFVNGDTSASLTTLPTLTTTATAASSVAGGPYAITASGAVDTNYTITYVPGSLTVTAAPLTITADDQSKVYGATLPTLTASYSGFVNGDTSASLTTQPTLTTAATAGSPVAGSPYAITASGAIDGNYSITYVPGSLTVNAAPLTITADNQSKVYGAALPTLTASYSGFVNGDTSASLTTLPTLTTTATAGSPVAGGPYAITASGAVDGNYSITYVPGSLTVTAAPLTITADNQSKVYGAALPTLTASYSGFVNGDTSASLTTLPTLTTAATAASPVAGGPYAITASGAVDGNYTISYVPGSLAVTAAPLTITADDQSKVYGAALPTLTLSYSGFVNGDTAASLTTQPTPTTAATAGSPVAGGPYAITAAGAVDSNYSFTYVPGSLTVTAAPLTITADNQSKVYGAAIPSLTASYSGFVNGDTAASLTAAPTLTTAATAGSSVAGGPYAITAAGAVDSNYSFTYVPGSLTVTAAPLTITADNQSKVYGAALPTLTASYSGLVNGDTPASLATPPTLTTSATAASPVVGGPYAITAAGAIDSNYTISYVPGSLAVSAAPLTITANDQTKAYGAALPPLTASYSGFVNGDTPASLTALPTLATAATADSPAGTYAITAAGAVDSNYGISYVPGTLTIQAPLGISPTTLPAGTVGVAYLQQLTASGGSGSGYQFTATGLPPGLSLTDLGLLAGTPTAASDLPFTVVVSVGDGDGNTATQAYSLTIEAPSTTGSVAPSTTQSYYGQPVMLTATFTATQAGSAPMTGTVAFYVGDTYLGTAPLMAPGASGLAAASLVAGAPTATVSGTATLPTSALPVGDSSITAVYSGDANYPAASAVSTATVQVLAATTSVNLTASNTAQGVVLVATVSVTSPGDPPIEGVVSFYDNGTLLGTEPVSNGHATLNVGTPAPGPHAFLAVFSGGGTFSGSAAPAVVPTPLHVTGLARYGYHMQPTYLLLSLDGPAASAAAQDPSNYRVVGPLGGRVRVVRAVYDPASQTVTLAMAGRLKLHARYRLTVHVAALSGPTGGGQPGADDVLSVTWRNLAGRAGKLPTRALLDEARQQAVLTGTPRHQVAARPHAVAIDHLLATDSMPARPRRPPGH</sequence>
<gene>
    <name evidence="9" type="ORF">OJF2_08010</name>
</gene>
<keyword evidence="2" id="KW-0677">Repeat</keyword>
<evidence type="ECO:0000256" key="5">
    <source>
        <dbReference type="SAM" id="MobiDB-lite"/>
    </source>
</evidence>